<name>A0A2I0CT75_9PSED</name>
<feature type="transmembrane region" description="Helical" evidence="1">
    <location>
        <begin position="122"/>
        <end position="146"/>
    </location>
</feature>
<dbReference type="PANTHER" id="PTHR42709:SF4">
    <property type="entry name" value="INNER MEMBRANE PROTEIN YQAA"/>
    <property type="match status" value="1"/>
</dbReference>
<evidence type="ECO:0000313" key="3">
    <source>
        <dbReference type="EMBL" id="PKF72557.1"/>
    </source>
</evidence>
<accession>A0A2I0CT75</accession>
<sequence>MTSVSAYLGLFFSALLAATLFPAQSEAVLLALLHAGQQAPWLLWLVATLGNVLGSLVNWGLGLLLLQPRVNQAWWQPSEQRLQQAQAWYRRYGRWSLLLSWMPVLGDPLTLVAGLLRERLVVFLLLVSLAKGARYLLLIALAQAWLD</sequence>
<keyword evidence="1" id="KW-1133">Transmembrane helix</keyword>
<dbReference type="InterPro" id="IPR032816">
    <property type="entry name" value="VTT_dom"/>
</dbReference>
<keyword evidence="1" id="KW-0812">Transmembrane</keyword>
<evidence type="ECO:0000256" key="1">
    <source>
        <dbReference type="SAM" id="Phobius"/>
    </source>
</evidence>
<gene>
    <name evidence="3" type="ORF">CW360_02220</name>
</gene>
<comment type="caution">
    <text evidence="3">The sequence shown here is derived from an EMBL/GenBank/DDBJ whole genome shotgun (WGS) entry which is preliminary data.</text>
</comment>
<dbReference type="InterPro" id="IPR051311">
    <property type="entry name" value="DedA_domain"/>
</dbReference>
<protein>
    <recommendedName>
        <fullName evidence="2">VTT domain-containing protein</fullName>
    </recommendedName>
</protein>
<feature type="domain" description="VTT" evidence="2">
    <location>
        <begin position="33"/>
        <end position="140"/>
    </location>
</feature>
<dbReference type="Pfam" id="PF09335">
    <property type="entry name" value="VTT_dom"/>
    <property type="match status" value="1"/>
</dbReference>
<keyword evidence="1" id="KW-0472">Membrane</keyword>
<dbReference type="PANTHER" id="PTHR42709">
    <property type="entry name" value="ALKALINE PHOSPHATASE LIKE PROTEIN"/>
    <property type="match status" value="1"/>
</dbReference>
<dbReference type="GO" id="GO:0005886">
    <property type="term" value="C:plasma membrane"/>
    <property type="evidence" value="ECO:0007669"/>
    <property type="project" value="UniProtKB-ARBA"/>
</dbReference>
<dbReference type="RefSeq" id="WP_101192592.1">
    <property type="nucleotide sequence ID" value="NZ_PIYS01000003.1"/>
</dbReference>
<evidence type="ECO:0000259" key="2">
    <source>
        <dbReference type="Pfam" id="PF09335"/>
    </source>
</evidence>
<dbReference type="EMBL" id="PIYS01000003">
    <property type="protein sequence ID" value="PKF72557.1"/>
    <property type="molecule type" value="Genomic_DNA"/>
</dbReference>
<reference evidence="4" key="1">
    <citation type="submission" date="2017-12" db="EMBL/GenBank/DDBJ databases">
        <authorList>
            <person name="Yu X.-Y."/>
        </authorList>
    </citation>
    <scope>NUCLEOTIDE SEQUENCE [LARGE SCALE GENOMIC DNA]</scope>
    <source>
        <strain evidence="4">ZYSR67-Z</strain>
    </source>
</reference>
<dbReference type="Proteomes" id="UP000242861">
    <property type="component" value="Unassembled WGS sequence"/>
</dbReference>
<dbReference type="AlphaFoldDB" id="A0A2I0CT75"/>
<feature type="transmembrane region" description="Helical" evidence="1">
    <location>
        <begin position="41"/>
        <end position="66"/>
    </location>
</feature>
<proteinExistence type="predicted"/>
<evidence type="ECO:0000313" key="4">
    <source>
        <dbReference type="Proteomes" id="UP000242861"/>
    </source>
</evidence>
<organism evidence="3 4">
    <name type="scientific">Pseudomonas fluvialis</name>
    <dbReference type="NCBI Taxonomy" id="1793966"/>
    <lineage>
        <taxon>Bacteria</taxon>
        <taxon>Pseudomonadati</taxon>
        <taxon>Pseudomonadota</taxon>
        <taxon>Gammaproteobacteria</taxon>
        <taxon>Pseudomonadales</taxon>
        <taxon>Pseudomonadaceae</taxon>
        <taxon>Pseudomonas</taxon>
    </lineage>
</organism>